<dbReference type="AlphaFoldDB" id="A0A4R1HWP1"/>
<accession>A0A4R1HWP1</accession>
<name>A0A4R1HWP1_PSEEN</name>
<evidence type="ECO:0000313" key="2">
    <source>
        <dbReference type="Proteomes" id="UP000295560"/>
    </source>
</evidence>
<dbReference type="OrthoDB" id="4775295at2"/>
<proteinExistence type="predicted"/>
<sequence length="243" mass="25580">MTTAPIDADATSVPAELTPGRRPEFAAACAGARAGFQDVVNLAVVADGLQNRDEPDPRTTLNRLIAFGSVRAWERFVRDLAGGTRGDRLGCLRGGPAAGVLAGLSGGRLPAGWRIAFPRSGTGTTLAFGPERLTGTDDDLGAAVDWWVNARHGLTHRRLPRDHAWPVDTDAYDSDGADVGATTARFALALFLQLADQSIRVLADAAGMARPEELWLPAHWTAGRATAEADAPPLWTGIAVDAP</sequence>
<evidence type="ECO:0000313" key="1">
    <source>
        <dbReference type="EMBL" id="TCK25485.1"/>
    </source>
</evidence>
<comment type="caution">
    <text evidence="1">The sequence shown here is derived from an EMBL/GenBank/DDBJ whole genome shotgun (WGS) entry which is preliminary data.</text>
</comment>
<dbReference type="Proteomes" id="UP000295560">
    <property type="component" value="Unassembled WGS sequence"/>
</dbReference>
<reference evidence="1 2" key="1">
    <citation type="submission" date="2019-03" db="EMBL/GenBank/DDBJ databases">
        <title>Sequencing the genomes of 1000 actinobacteria strains.</title>
        <authorList>
            <person name="Klenk H.-P."/>
        </authorList>
    </citation>
    <scope>NUCLEOTIDE SEQUENCE [LARGE SCALE GENOMIC DNA]</scope>
    <source>
        <strain evidence="1 2">DSM 44969</strain>
    </source>
</reference>
<dbReference type="EMBL" id="SMFZ01000001">
    <property type="protein sequence ID" value="TCK25485.1"/>
    <property type="molecule type" value="Genomic_DNA"/>
</dbReference>
<gene>
    <name evidence="1" type="ORF">EV378_1294</name>
</gene>
<dbReference type="RefSeq" id="WP_132421783.1">
    <property type="nucleotide sequence ID" value="NZ_SMFZ01000001.1"/>
</dbReference>
<organism evidence="1 2">
    <name type="scientific">Pseudonocardia endophytica</name>
    <dbReference type="NCBI Taxonomy" id="401976"/>
    <lineage>
        <taxon>Bacteria</taxon>
        <taxon>Bacillati</taxon>
        <taxon>Actinomycetota</taxon>
        <taxon>Actinomycetes</taxon>
        <taxon>Pseudonocardiales</taxon>
        <taxon>Pseudonocardiaceae</taxon>
        <taxon>Pseudonocardia</taxon>
    </lineage>
</organism>
<keyword evidence="2" id="KW-1185">Reference proteome</keyword>
<protein>
    <submittedName>
        <fullName evidence="1">Uncharacterized protein</fullName>
    </submittedName>
</protein>